<dbReference type="InterPro" id="IPR044876">
    <property type="entry name" value="HRDC_dom_sf"/>
</dbReference>
<protein>
    <recommendedName>
        <fullName evidence="10">HRDC domain-containing protein</fullName>
    </recommendedName>
</protein>
<keyword evidence="4" id="KW-0378">Hydrolase</keyword>
<proteinExistence type="inferred from homology"/>
<comment type="similarity">
    <text evidence="8">Belongs to the exosome component 10/RRP6 family.</text>
</comment>
<dbReference type="InterPro" id="IPR049559">
    <property type="entry name" value="Rrp6p-like_exo"/>
</dbReference>
<feature type="compositionally biased region" description="Basic and acidic residues" evidence="9">
    <location>
        <begin position="741"/>
        <end position="766"/>
    </location>
</feature>
<feature type="compositionally biased region" description="Basic and acidic residues" evidence="9">
    <location>
        <begin position="714"/>
        <end position="733"/>
    </location>
</feature>
<gene>
    <name evidence="11" type="ORF">JYU34_000176</name>
</gene>
<dbReference type="SMART" id="SM00341">
    <property type="entry name" value="HRDC"/>
    <property type="match status" value="1"/>
</dbReference>
<dbReference type="InterPro" id="IPR045092">
    <property type="entry name" value="Rrp6-like"/>
</dbReference>
<evidence type="ECO:0000259" key="10">
    <source>
        <dbReference type="PROSITE" id="PS50967"/>
    </source>
</evidence>
<evidence type="ECO:0000256" key="1">
    <source>
        <dbReference type="ARBA" id="ARBA00004123"/>
    </source>
</evidence>
<dbReference type="Pfam" id="PF08066">
    <property type="entry name" value="PMC2NT"/>
    <property type="match status" value="1"/>
</dbReference>
<dbReference type="InterPro" id="IPR036397">
    <property type="entry name" value="RNaseH_sf"/>
</dbReference>
<dbReference type="PANTHER" id="PTHR12124">
    <property type="entry name" value="POLYMYOSITIS/SCLERODERMA AUTOANTIGEN-RELATED"/>
    <property type="match status" value="1"/>
</dbReference>
<dbReference type="InterPro" id="IPR012337">
    <property type="entry name" value="RNaseH-like_sf"/>
</dbReference>
<organism evidence="11 12">
    <name type="scientific">Plutella xylostella</name>
    <name type="common">Diamondback moth</name>
    <name type="synonym">Plutella maculipennis</name>
    <dbReference type="NCBI Taxonomy" id="51655"/>
    <lineage>
        <taxon>Eukaryota</taxon>
        <taxon>Metazoa</taxon>
        <taxon>Ecdysozoa</taxon>
        <taxon>Arthropoda</taxon>
        <taxon>Hexapoda</taxon>
        <taxon>Insecta</taxon>
        <taxon>Pterygota</taxon>
        <taxon>Neoptera</taxon>
        <taxon>Endopterygota</taxon>
        <taxon>Lepidoptera</taxon>
        <taxon>Glossata</taxon>
        <taxon>Ditrysia</taxon>
        <taxon>Yponomeutoidea</taxon>
        <taxon>Plutellidae</taxon>
        <taxon>Plutella</taxon>
    </lineage>
</organism>
<keyword evidence="12" id="KW-1185">Reference proteome</keyword>
<comment type="subcellular location">
    <subcellularLocation>
        <location evidence="1">Nucleus</location>
    </subcellularLocation>
</comment>
<reference evidence="11 12" key="1">
    <citation type="submission" date="2021-06" db="EMBL/GenBank/DDBJ databases">
        <title>A haploid diamondback moth (Plutella xylostella L.) genome assembly resolves 31 chromosomes and identifies a diamide resistance mutation.</title>
        <authorList>
            <person name="Ward C.M."/>
            <person name="Perry K.D."/>
            <person name="Baker G."/>
            <person name="Powis K."/>
            <person name="Heckel D.G."/>
            <person name="Baxter S.W."/>
        </authorList>
    </citation>
    <scope>NUCLEOTIDE SEQUENCE [LARGE SCALE GENOMIC DNA]</scope>
    <source>
        <strain evidence="11 12">LV</strain>
        <tissue evidence="11">Single pupa</tissue>
    </source>
</reference>
<evidence type="ECO:0000256" key="9">
    <source>
        <dbReference type="SAM" id="MobiDB-lite"/>
    </source>
</evidence>
<sequence>MFSILNPEAPEFYPHLKAVTQNGFKTVSKSIQASNLLPSGQGYENFKTFTDFNILTRQLGNNVVQQSNRIIATEDQFVLFKNEDTEHNIETLIDANDTIIDRLDSNLDVASGISKFKFAEPSIASPQTADLTRVAPWNVSPVITKIKMGSATLIGAKNIPRPQIHFKDTIDNSESLWVPKISDKPNNIKPLALNILYNDNGEAVGYEHPYKVELDLYHPKAELLEASAAPAFPPPLEDTPLTYIDQEQQMDQLCHHLLTVKEIAVDLEHHSYRTYQGITCLIQLTTEEGGDFIIDALACREHIHKLNQAFTDPRILKVFHGAEMDIIWLQRDFGVYVVGLFDTYQAAKALQLSGLSLKNLLMRYCKVDADKKYQLADWRIRPLPEELMAYARVDTHYLLYMWRVMRNELLKQGTPLLMSVFEQSRQICGSTYNKEVCHDESHLSLLQKSRRQFNSRQTAALKLLYKWRDSQARALDESTAYLLPNHMLLALAEALPREVQGVHACCSPMPPFVKQNCITLHRMILTCRELPLEPQLYRMPASINAVLNHAGDRAGPAAPAMHDHTQDPDFRDDLPVALTMEEAFLVDPNAVSQFTTDLKLFVPYYDDCGSYRFVSELNAEAKSFIPPFERYKRYRTLAQIEELKEFKEKEAKLAALGKGNELIKTEVLSKLVEPQVVPVAEKPTKQENDAQDTADQSESIKTGQRKRKISNETVEAKNEETDNNVKNKTDKQNQSKPKAPPQKDVKKFDYKNADYQKFFNDSEKMKQKFTKQSKPRFKKHKK</sequence>
<dbReference type="PROSITE" id="PS50967">
    <property type="entry name" value="HRDC"/>
    <property type="match status" value="1"/>
</dbReference>
<feature type="domain" description="HRDC" evidence="10">
    <location>
        <begin position="454"/>
        <end position="534"/>
    </location>
</feature>
<evidence type="ECO:0000256" key="6">
    <source>
        <dbReference type="ARBA" id="ARBA00022839"/>
    </source>
</evidence>
<feature type="compositionally biased region" description="Polar residues" evidence="9">
    <location>
        <begin position="691"/>
        <end position="702"/>
    </location>
</feature>
<keyword evidence="6" id="KW-0269">Exonuclease</keyword>
<feature type="region of interest" description="Disordered" evidence="9">
    <location>
        <begin position="679"/>
        <end position="782"/>
    </location>
</feature>
<keyword evidence="5" id="KW-0271">Exosome</keyword>
<dbReference type="SMART" id="SM00474">
    <property type="entry name" value="35EXOc"/>
    <property type="match status" value="1"/>
</dbReference>
<name>A0ABQ7R781_PLUXY</name>
<dbReference type="Gene3D" id="1.10.150.80">
    <property type="entry name" value="HRDC domain"/>
    <property type="match status" value="1"/>
</dbReference>
<evidence type="ECO:0000256" key="3">
    <source>
        <dbReference type="ARBA" id="ARBA00022722"/>
    </source>
</evidence>
<dbReference type="SUPFAM" id="SSF53098">
    <property type="entry name" value="Ribonuclease H-like"/>
    <property type="match status" value="1"/>
</dbReference>
<accession>A0ABQ7R781</accession>
<evidence type="ECO:0000256" key="8">
    <source>
        <dbReference type="ARBA" id="ARBA00043957"/>
    </source>
</evidence>
<evidence type="ECO:0000256" key="5">
    <source>
        <dbReference type="ARBA" id="ARBA00022835"/>
    </source>
</evidence>
<dbReference type="CDD" id="cd06147">
    <property type="entry name" value="Rrp6p_like_exo"/>
    <property type="match status" value="1"/>
</dbReference>
<dbReference type="InterPro" id="IPR010997">
    <property type="entry name" value="HRDC-like_sf"/>
</dbReference>
<dbReference type="InterPro" id="IPR012588">
    <property type="entry name" value="Exosome-assoc_fac_Rrp6_N"/>
</dbReference>
<evidence type="ECO:0000256" key="7">
    <source>
        <dbReference type="ARBA" id="ARBA00023242"/>
    </source>
</evidence>
<dbReference type="InterPro" id="IPR002121">
    <property type="entry name" value="HRDC_dom"/>
</dbReference>
<evidence type="ECO:0000256" key="2">
    <source>
        <dbReference type="ARBA" id="ARBA00022552"/>
    </source>
</evidence>
<comment type="caution">
    <text evidence="11">The sequence shown here is derived from an EMBL/GenBank/DDBJ whole genome shotgun (WGS) entry which is preliminary data.</text>
</comment>
<dbReference type="EMBL" id="JAHIBW010000001">
    <property type="protein sequence ID" value="KAG7313093.1"/>
    <property type="molecule type" value="Genomic_DNA"/>
</dbReference>
<dbReference type="Proteomes" id="UP000823941">
    <property type="component" value="Chromosome 1"/>
</dbReference>
<evidence type="ECO:0000313" key="11">
    <source>
        <dbReference type="EMBL" id="KAG7313093.1"/>
    </source>
</evidence>
<dbReference type="InterPro" id="IPR002562">
    <property type="entry name" value="3'-5'_exonuclease_dom"/>
</dbReference>
<evidence type="ECO:0000256" key="4">
    <source>
        <dbReference type="ARBA" id="ARBA00022801"/>
    </source>
</evidence>
<dbReference type="Pfam" id="PF00570">
    <property type="entry name" value="HRDC"/>
    <property type="match status" value="1"/>
</dbReference>
<evidence type="ECO:0000313" key="12">
    <source>
        <dbReference type="Proteomes" id="UP000823941"/>
    </source>
</evidence>
<keyword evidence="7" id="KW-0539">Nucleus</keyword>
<dbReference type="Pfam" id="PF01612">
    <property type="entry name" value="DNA_pol_A_exo1"/>
    <property type="match status" value="1"/>
</dbReference>
<feature type="compositionally biased region" description="Basic residues" evidence="9">
    <location>
        <begin position="767"/>
        <end position="782"/>
    </location>
</feature>
<keyword evidence="2" id="KW-0698">rRNA processing</keyword>
<dbReference type="PANTHER" id="PTHR12124:SF47">
    <property type="entry name" value="EXOSOME COMPONENT 10"/>
    <property type="match status" value="1"/>
</dbReference>
<dbReference type="Gene3D" id="3.30.420.10">
    <property type="entry name" value="Ribonuclease H-like superfamily/Ribonuclease H"/>
    <property type="match status" value="1"/>
</dbReference>
<keyword evidence="3" id="KW-0540">Nuclease</keyword>
<dbReference type="SUPFAM" id="SSF47819">
    <property type="entry name" value="HRDC-like"/>
    <property type="match status" value="1"/>
</dbReference>